<evidence type="ECO:0000313" key="3">
    <source>
        <dbReference type="EMBL" id="APG62537.1"/>
    </source>
</evidence>
<keyword evidence="2" id="KW-0472">Membrane</keyword>
<dbReference type="EMBL" id="CP018154">
    <property type="protein sequence ID" value="APG62537.1"/>
    <property type="molecule type" value="Genomic_DNA"/>
</dbReference>
<keyword evidence="2" id="KW-0812">Transmembrane</keyword>
<accession>A0A1L3JBL5</accession>
<sequence length="1077" mass="116917">MGNNQLQLCPKSSILNNMADQKFIPNKIKRKKRRLIYLGAALLTGSLVSYAWTQRINITNHYVQKEMERLDVKGSYEIGDFGFRSQTIKNIILGDPNRPDFTAKEVQLEWAIDFGGPKLRKIYAHDIFIRGKYENEKLSFGELDKFSASSSDEAFALPNIYAHITNGKMALSSPYGNVDAKFSGKGNVQQYFVGQISAHLPKGQVNGCTIGSLRLNSQIELQQSAPILNGPIKIASINCATQNILLSNIVLNGQTSLSNDFKSIKVDQKLALGTYKYGDFSGRNVDGRFDGNVSLNGGTSAGDGNIIINGGSFSGQGVQIAMLSANAAVKYSNNDNRWQLVSNGKMAGQNINYQNIAGIASPLQKMGKEGALPVSPLLEKLGGAIEKAGRNFQANSKFSMEIDGNNYQIYAEDFKLSSKSGATLYALHPFSIGAADGKDNISPIRARLYGGGLPEFRIAAQANGGNSWRITADMMPYQHGEASLSLDRISAKSINGKDWTFASQILLSGPLSSGYIKDLRTEIDGTYSQKYGLSALKSCRKIAFKSFIFDALSLNAAQFNICGQGKTPIYNNGNIALNMPALSLSGKMGDAPIKLQSGPVNYSAVSGFALNNIMASIGEDGAKSQINAASLTGQINIDGIYGRMENAAANIVNVPLDMQEIMADWQFKNNILSLNGQMLVKDQSNQARFKPLKATNINAELNDNIFYALMDINEPSTNIKIADVDLMHSLSNADGRALFSLNDIKFDDKFQPELLTDMVLGVVANVNGVVEGNGQINWNSDGVLSNGRFKTDNMSLAAAFGPVEALQGEVIFDDLLNLESRPGQILKLGSVNPGIEALNGLIKYQLKADQTVVIEGGSWPFAGGTLILEPTVWDLSAKRARHLNFTVRGVDAALFLQQFELSNLSATGKFNGNLPMVFDASGGRIVGGQLESDENGGTIAYLGALSYEDLSPYANYAFEMLKSLKYDNLTIGMNGDLAGEIITVVNFTGLKQGDGAKTNFITRQIAKIPIIFKMRIEAEFLQLFSSVRGFYDPEPLTAANMRAILEKQKELEEIEKAKEGEEKNEQSVQQNESGDGL</sequence>
<dbReference type="InterPro" id="IPR021730">
    <property type="entry name" value="YdbH"/>
</dbReference>
<proteinExistence type="predicted"/>
<dbReference type="Proteomes" id="UP000242561">
    <property type="component" value="Chromosome"/>
</dbReference>
<evidence type="ECO:0000313" key="4">
    <source>
        <dbReference type="Proteomes" id="UP000242561"/>
    </source>
</evidence>
<reference evidence="3 4" key="1">
    <citation type="submission" date="2016-11" db="EMBL/GenBank/DDBJ databases">
        <title>Sphingorhabdus sp. LPB0140, isolated from marine environment.</title>
        <authorList>
            <person name="Kim E."/>
            <person name="Yi H."/>
        </authorList>
    </citation>
    <scope>NUCLEOTIDE SEQUENCE [LARGE SCALE GENOMIC DNA]</scope>
    <source>
        <strain evidence="3 4">LPB0140</strain>
    </source>
</reference>
<feature type="compositionally biased region" description="Polar residues" evidence="1">
    <location>
        <begin position="1066"/>
        <end position="1077"/>
    </location>
</feature>
<dbReference type="RefSeq" id="WP_072559188.1">
    <property type="nucleotide sequence ID" value="NZ_CP018154.1"/>
</dbReference>
<dbReference type="KEGG" id="sphl:LPB140_06785"/>
<feature type="transmembrane region" description="Helical" evidence="2">
    <location>
        <begin position="35"/>
        <end position="52"/>
    </location>
</feature>
<keyword evidence="4" id="KW-1185">Reference proteome</keyword>
<organism evidence="3 4">
    <name type="scientific">Sphingorhabdus lutea</name>
    <dbReference type="NCBI Taxonomy" id="1913578"/>
    <lineage>
        <taxon>Bacteria</taxon>
        <taxon>Pseudomonadati</taxon>
        <taxon>Pseudomonadota</taxon>
        <taxon>Alphaproteobacteria</taxon>
        <taxon>Sphingomonadales</taxon>
        <taxon>Sphingomonadaceae</taxon>
        <taxon>Sphingorhabdus</taxon>
    </lineage>
</organism>
<feature type="compositionally biased region" description="Basic and acidic residues" evidence="1">
    <location>
        <begin position="1054"/>
        <end position="1065"/>
    </location>
</feature>
<feature type="region of interest" description="Disordered" evidence="1">
    <location>
        <begin position="1054"/>
        <end position="1077"/>
    </location>
</feature>
<gene>
    <name evidence="3" type="ORF">LPB140_06785</name>
</gene>
<dbReference type="Pfam" id="PF11739">
    <property type="entry name" value="YdbH-like"/>
    <property type="match status" value="1"/>
</dbReference>
<dbReference type="AlphaFoldDB" id="A0A1L3JBL5"/>
<keyword evidence="2" id="KW-1133">Transmembrane helix</keyword>
<name>A0A1L3JBL5_9SPHN</name>
<evidence type="ECO:0000256" key="1">
    <source>
        <dbReference type="SAM" id="MobiDB-lite"/>
    </source>
</evidence>
<evidence type="ECO:0000256" key="2">
    <source>
        <dbReference type="SAM" id="Phobius"/>
    </source>
</evidence>
<dbReference type="STRING" id="1913578.LPB140_06785"/>
<protein>
    <submittedName>
        <fullName evidence="3">Uncharacterized protein</fullName>
    </submittedName>
</protein>